<keyword evidence="2" id="KW-1185">Reference proteome</keyword>
<sequence>MKRRYSRAQTDYLAAKEHFLAASQQADKKLNDMRQNGAEIGQKEMEDAIERSGFHKAFNELRQAENRLIEWSHFSIKNEGEFKNNKAAFEKLYQEVKTKPESRAVLVDMAMRLEAIE</sequence>
<evidence type="ECO:0000313" key="2">
    <source>
        <dbReference type="Proteomes" id="UP000490800"/>
    </source>
</evidence>
<name>A0A7X3JZW7_9BACL</name>
<dbReference type="OrthoDB" id="2652450at2"/>
<comment type="caution">
    <text evidence="1">The sequence shown here is derived from an EMBL/GenBank/DDBJ whole genome shotgun (WGS) entry which is preliminary data.</text>
</comment>
<dbReference type="EMBL" id="RHLK01000007">
    <property type="protein sequence ID" value="MVP00533.1"/>
    <property type="molecule type" value="Genomic_DNA"/>
</dbReference>
<organism evidence="1 2">
    <name type="scientific">Paenibacillus lutrae</name>
    <dbReference type="NCBI Taxonomy" id="2078573"/>
    <lineage>
        <taxon>Bacteria</taxon>
        <taxon>Bacillati</taxon>
        <taxon>Bacillota</taxon>
        <taxon>Bacilli</taxon>
        <taxon>Bacillales</taxon>
        <taxon>Paenibacillaceae</taxon>
        <taxon>Paenibacillus</taxon>
    </lineage>
</organism>
<protein>
    <submittedName>
        <fullName evidence="1">Uncharacterized protein</fullName>
    </submittedName>
</protein>
<accession>A0A7X3JZW7</accession>
<evidence type="ECO:0000313" key="1">
    <source>
        <dbReference type="EMBL" id="MVP00533.1"/>
    </source>
</evidence>
<reference evidence="1 2" key="1">
    <citation type="journal article" date="2019" name="Microorganisms">
        <title>Paenibacillus lutrae sp. nov., A Chitinolytic Species Isolated from A River Otter in Castril Natural Park, Granada, Spain.</title>
        <authorList>
            <person name="Rodriguez M."/>
            <person name="Reina J.C."/>
            <person name="Bejar V."/>
            <person name="Llamas I."/>
        </authorList>
    </citation>
    <scope>NUCLEOTIDE SEQUENCE [LARGE SCALE GENOMIC DNA]</scope>
    <source>
        <strain evidence="1 2">N10</strain>
    </source>
</reference>
<dbReference type="AlphaFoldDB" id="A0A7X3JZW7"/>
<gene>
    <name evidence="1" type="ORF">EDM21_13520</name>
</gene>
<dbReference type="RefSeq" id="WP_157336241.1">
    <property type="nucleotide sequence ID" value="NZ_RHLK01000007.1"/>
</dbReference>
<proteinExistence type="predicted"/>
<dbReference type="Proteomes" id="UP000490800">
    <property type="component" value="Unassembled WGS sequence"/>
</dbReference>